<dbReference type="AlphaFoldDB" id="A0AAU8FLL2"/>
<name>A0AAU8FLL2_9BACT</name>
<dbReference type="EMBL" id="CP159289">
    <property type="protein sequence ID" value="XCH25418.1"/>
    <property type="molecule type" value="Genomic_DNA"/>
</dbReference>
<dbReference type="Pfam" id="PF10127">
    <property type="entry name" value="RlaP"/>
    <property type="match status" value="1"/>
</dbReference>
<dbReference type="InterPro" id="IPR018775">
    <property type="entry name" value="RlaP"/>
</dbReference>
<organism evidence="1">
    <name type="scientific">Dyadobacter sp. 676</name>
    <dbReference type="NCBI Taxonomy" id="3088362"/>
    <lineage>
        <taxon>Bacteria</taxon>
        <taxon>Pseudomonadati</taxon>
        <taxon>Bacteroidota</taxon>
        <taxon>Cytophagia</taxon>
        <taxon>Cytophagales</taxon>
        <taxon>Spirosomataceae</taxon>
        <taxon>Dyadobacter</taxon>
    </lineage>
</organism>
<accession>A0AAU8FLL2</accession>
<dbReference type="RefSeq" id="WP_353720719.1">
    <property type="nucleotide sequence ID" value="NZ_CP159289.1"/>
</dbReference>
<protein>
    <submittedName>
        <fullName evidence="1">Nucleotidyltransferase domain-containing protein</fullName>
    </submittedName>
</protein>
<proteinExistence type="predicted"/>
<evidence type="ECO:0000313" key="1">
    <source>
        <dbReference type="EMBL" id="XCH25418.1"/>
    </source>
</evidence>
<sequence>MCCGPILACDWICTADTMAPTEFIKLLDSQVKDKAVRREIDNLLVRKSGGEELARGPRIPLLHDFLTEKLALYKEYAKQLPAMTMPDTDALNTLFRDTLAEVWNIKI</sequence>
<gene>
    <name evidence="1" type="ORF">ABV298_03020</name>
</gene>
<reference evidence="1" key="1">
    <citation type="submission" date="2024-06" db="EMBL/GenBank/DDBJ databases">
        <title>Sequencing and assembly of the genome of Dyadobacter sp. strain 676, a symbiont of Cyamopsis tetragonoloba.</title>
        <authorList>
            <person name="Guro P."/>
            <person name="Sazanova A."/>
            <person name="Kuznetsova I."/>
            <person name="Belimov A."/>
            <person name="Safronova V."/>
        </authorList>
    </citation>
    <scope>NUCLEOTIDE SEQUENCE</scope>
    <source>
        <strain evidence="1">676</strain>
    </source>
</reference>